<keyword evidence="2" id="KW-0004">4Fe-4S</keyword>
<dbReference type="InterPro" id="IPR013785">
    <property type="entry name" value="Aldolase_TIM"/>
</dbReference>
<evidence type="ECO:0000256" key="2">
    <source>
        <dbReference type="ARBA" id="ARBA00022485"/>
    </source>
</evidence>
<dbReference type="SFLD" id="SFLDF00319">
    <property type="entry name" value="Fe_hydrogenase_maturase_(HydG"/>
    <property type="match status" value="1"/>
</dbReference>
<dbReference type="CDD" id="cd01335">
    <property type="entry name" value="Radical_SAM"/>
    <property type="match status" value="1"/>
</dbReference>
<dbReference type="GeneID" id="57960983"/>
<dbReference type="PANTHER" id="PTHR43583">
    <property type="entry name" value="2-IMINOACETATE SYNTHASE"/>
    <property type="match status" value="1"/>
</dbReference>
<feature type="domain" description="Biotin and thiamin synthesis-associated" evidence="7">
    <location>
        <begin position="276"/>
        <end position="384"/>
    </location>
</feature>
<comment type="cofactor">
    <cofactor evidence="1">
        <name>[4Fe-4S] cluster</name>
        <dbReference type="ChEBI" id="CHEBI:49883"/>
    </cofactor>
</comment>
<dbReference type="PATRIC" id="fig|999408.3.peg.5158"/>
<dbReference type="InterPro" id="IPR010722">
    <property type="entry name" value="BATS_dom"/>
</dbReference>
<dbReference type="AlphaFoldDB" id="A0A0E2H445"/>
<dbReference type="GO" id="GO:0044272">
    <property type="term" value="P:sulfur compound biosynthetic process"/>
    <property type="evidence" value="ECO:0007669"/>
    <property type="project" value="UniProtKB-ARBA"/>
</dbReference>
<proteinExistence type="predicted"/>
<accession>A0A0E2H445</accession>
<dbReference type="NCBIfam" id="TIGR03955">
    <property type="entry name" value="rSAM_HydG"/>
    <property type="match status" value="1"/>
</dbReference>
<keyword evidence="6" id="KW-0411">Iron-sulfur</keyword>
<organism evidence="8 9">
    <name type="scientific">[Clostridium] clostridioforme 90A8</name>
    <dbReference type="NCBI Taxonomy" id="999408"/>
    <lineage>
        <taxon>Bacteria</taxon>
        <taxon>Bacillati</taxon>
        <taxon>Bacillota</taxon>
        <taxon>Clostridia</taxon>
        <taxon>Lachnospirales</taxon>
        <taxon>Lachnospiraceae</taxon>
        <taxon>Enterocloster</taxon>
    </lineage>
</organism>
<keyword evidence="5" id="KW-0408">Iron</keyword>
<evidence type="ECO:0000256" key="1">
    <source>
        <dbReference type="ARBA" id="ARBA00001966"/>
    </source>
</evidence>
<dbReference type="EMBL" id="AGYR01000060">
    <property type="protein sequence ID" value="ENZ08751.1"/>
    <property type="molecule type" value="Genomic_DNA"/>
</dbReference>
<evidence type="ECO:0000259" key="7">
    <source>
        <dbReference type="SMART" id="SM00876"/>
    </source>
</evidence>
<dbReference type="SFLD" id="SFLDG01060">
    <property type="entry name" value="BATS_domain_containing"/>
    <property type="match status" value="1"/>
</dbReference>
<keyword evidence="4" id="KW-0479">Metal-binding</keyword>
<keyword evidence="3" id="KW-0949">S-adenosyl-L-methionine</keyword>
<evidence type="ECO:0000313" key="9">
    <source>
        <dbReference type="Proteomes" id="UP000013085"/>
    </source>
</evidence>
<dbReference type="SMART" id="SM00876">
    <property type="entry name" value="BATS"/>
    <property type="match status" value="1"/>
</dbReference>
<evidence type="ECO:0000313" key="8">
    <source>
        <dbReference type="EMBL" id="ENZ08751.1"/>
    </source>
</evidence>
<dbReference type="InterPro" id="IPR007197">
    <property type="entry name" value="rSAM"/>
</dbReference>
<sequence length="473" mass="53976">MNYDPKSSHAEEFIHHGEIEETLAYGEANSTNRELIDEILAKARERRGLTHREAMVLLDCGLEDKNQEIYELAEQIKRDFYGNRIVLFAPLYLSNYCINGCVYCPYHAKNKHIPRKKLTQDEIRREVMALQDMGHKRLALETGEDPVHNPIEYMLESIDTIYGIKHKNGAIRRVNVNIAATTVENYRKLKDAGIGTYILFQETYHKESYEKLHPTGPKHDYCYHTEAMDRAQMGGIDDVGCGVLFGLELYRYEFAGLLMHAEHLEAVFGVGPHTISVPRIRRADDIDPDSFDNGIDDDTFAKLVACIRIAVPYTGMIVSTRESQKTRERVLHLGISQISGGSKTSVGGYFEPEPEDECSAQFDVSDNRTLDQVVNWLMGMGYIPSFCTACYREGRTGDRFMSLCKSGQIQNCCHPNALMTLKEYLMDYSSEETRRVGEALIEKEIGSIPKEKVRQIVRDNLVKIEQGVRDFRF</sequence>
<reference evidence="8 9" key="1">
    <citation type="submission" date="2013-01" db="EMBL/GenBank/DDBJ databases">
        <title>The Genome Sequence of Clostridium clostridioforme 90A8.</title>
        <authorList>
            <consortium name="The Broad Institute Genome Sequencing Platform"/>
            <person name="Earl A."/>
            <person name="Ward D."/>
            <person name="Feldgarden M."/>
            <person name="Gevers D."/>
            <person name="Courvalin P."/>
            <person name="Lambert T."/>
            <person name="Walker B."/>
            <person name="Young S.K."/>
            <person name="Zeng Q."/>
            <person name="Gargeya S."/>
            <person name="Fitzgerald M."/>
            <person name="Haas B."/>
            <person name="Abouelleil A."/>
            <person name="Alvarado L."/>
            <person name="Arachchi H.M."/>
            <person name="Berlin A.M."/>
            <person name="Chapman S.B."/>
            <person name="Dewar J."/>
            <person name="Goldberg J."/>
            <person name="Griggs A."/>
            <person name="Gujja S."/>
            <person name="Hansen M."/>
            <person name="Howarth C."/>
            <person name="Imamovic A."/>
            <person name="Larimer J."/>
            <person name="McCowan C."/>
            <person name="Murphy C."/>
            <person name="Neiman D."/>
            <person name="Pearson M."/>
            <person name="Priest M."/>
            <person name="Roberts A."/>
            <person name="Saif S."/>
            <person name="Shea T."/>
            <person name="Sisk P."/>
            <person name="Sykes S."/>
            <person name="Wortman J."/>
            <person name="Nusbaum C."/>
            <person name="Birren B."/>
        </authorList>
    </citation>
    <scope>NUCLEOTIDE SEQUENCE [LARGE SCALE GENOMIC DNA]</scope>
    <source>
        <strain evidence="8 9">90A8</strain>
    </source>
</reference>
<evidence type="ECO:0000256" key="6">
    <source>
        <dbReference type="ARBA" id="ARBA00023014"/>
    </source>
</evidence>
<dbReference type="SUPFAM" id="SSF102114">
    <property type="entry name" value="Radical SAM enzymes"/>
    <property type="match status" value="1"/>
</dbReference>
<dbReference type="HOGENOM" id="CLU_046249_0_0_9"/>
<dbReference type="InterPro" id="IPR034428">
    <property type="entry name" value="ThiH/NoCL/HydG-like"/>
</dbReference>
<evidence type="ECO:0000256" key="4">
    <source>
        <dbReference type="ARBA" id="ARBA00022723"/>
    </source>
</evidence>
<dbReference type="GO" id="GO:0042364">
    <property type="term" value="P:water-soluble vitamin biosynthetic process"/>
    <property type="evidence" value="ECO:0007669"/>
    <property type="project" value="UniProtKB-ARBA"/>
</dbReference>
<gene>
    <name evidence="8" type="ORF">HMPREF1090_04791</name>
</gene>
<evidence type="ECO:0000256" key="5">
    <source>
        <dbReference type="ARBA" id="ARBA00023004"/>
    </source>
</evidence>
<dbReference type="InterPro" id="IPR058240">
    <property type="entry name" value="rSAM_sf"/>
</dbReference>
<comment type="caution">
    <text evidence="8">The sequence shown here is derived from an EMBL/GenBank/DDBJ whole genome shotgun (WGS) entry which is preliminary data.</text>
</comment>
<name>A0A0E2H445_9FIRM</name>
<dbReference type="Gene3D" id="3.20.20.70">
    <property type="entry name" value="Aldolase class I"/>
    <property type="match status" value="1"/>
</dbReference>
<dbReference type="Proteomes" id="UP000013085">
    <property type="component" value="Unassembled WGS sequence"/>
</dbReference>
<dbReference type="SFLD" id="SFLDS00029">
    <property type="entry name" value="Radical_SAM"/>
    <property type="match status" value="1"/>
</dbReference>
<dbReference type="GO" id="GO:0051539">
    <property type="term" value="F:4 iron, 4 sulfur cluster binding"/>
    <property type="evidence" value="ECO:0007669"/>
    <property type="project" value="UniProtKB-KW"/>
</dbReference>
<dbReference type="GO" id="GO:0046872">
    <property type="term" value="F:metal ion binding"/>
    <property type="evidence" value="ECO:0007669"/>
    <property type="project" value="UniProtKB-KW"/>
</dbReference>
<evidence type="ECO:0000256" key="3">
    <source>
        <dbReference type="ARBA" id="ARBA00022691"/>
    </source>
</evidence>
<dbReference type="InterPro" id="IPR024007">
    <property type="entry name" value="FeFe-hyd_mat_HydG"/>
</dbReference>
<dbReference type="Pfam" id="PF06968">
    <property type="entry name" value="BATS"/>
    <property type="match status" value="1"/>
</dbReference>
<dbReference type="GO" id="GO:0003824">
    <property type="term" value="F:catalytic activity"/>
    <property type="evidence" value="ECO:0007669"/>
    <property type="project" value="InterPro"/>
</dbReference>
<dbReference type="SFLD" id="SFLDG01081">
    <property type="entry name" value="cleavage_of_the_Ca-Cb_bond_in"/>
    <property type="match status" value="1"/>
</dbReference>
<protein>
    <submittedName>
        <fullName evidence="8">[FeFe] hydrogenase H-cluster radical SAM maturase HydG</fullName>
    </submittedName>
</protein>
<dbReference type="PANTHER" id="PTHR43583:SF2">
    <property type="entry name" value="THIAZOLE BIOSYNTHESIS PROTEIN"/>
    <property type="match status" value="1"/>
</dbReference>
<dbReference type="RefSeq" id="WP_002585123.1">
    <property type="nucleotide sequence ID" value="NZ_KB850989.1"/>
</dbReference>
<dbReference type="Pfam" id="PF04055">
    <property type="entry name" value="Radical_SAM"/>
    <property type="match status" value="1"/>
</dbReference>